<dbReference type="OrthoDB" id="266545at2759"/>
<feature type="compositionally biased region" description="Low complexity" evidence="1">
    <location>
        <begin position="165"/>
        <end position="209"/>
    </location>
</feature>
<evidence type="ECO:0000256" key="1">
    <source>
        <dbReference type="SAM" id="MobiDB-lite"/>
    </source>
</evidence>
<organism evidence="2 3">
    <name type="scientific">Leptomonas seymouri</name>
    <dbReference type="NCBI Taxonomy" id="5684"/>
    <lineage>
        <taxon>Eukaryota</taxon>
        <taxon>Discoba</taxon>
        <taxon>Euglenozoa</taxon>
        <taxon>Kinetoplastea</taxon>
        <taxon>Metakinetoplastina</taxon>
        <taxon>Trypanosomatida</taxon>
        <taxon>Trypanosomatidae</taxon>
        <taxon>Leishmaniinae</taxon>
        <taxon>Leptomonas</taxon>
    </lineage>
</organism>
<name>A0A0N1PCA0_LEPSE</name>
<comment type="caution">
    <text evidence="2">The sequence shown here is derived from an EMBL/GenBank/DDBJ whole genome shotgun (WGS) entry which is preliminary data.</text>
</comment>
<feature type="region of interest" description="Disordered" evidence="1">
    <location>
        <begin position="275"/>
        <end position="311"/>
    </location>
</feature>
<dbReference type="AlphaFoldDB" id="A0A0N1PCA0"/>
<evidence type="ECO:0000313" key="3">
    <source>
        <dbReference type="Proteomes" id="UP000038009"/>
    </source>
</evidence>
<dbReference type="EMBL" id="LJSK01000076">
    <property type="protein sequence ID" value="KPI87722.1"/>
    <property type="molecule type" value="Genomic_DNA"/>
</dbReference>
<protein>
    <submittedName>
        <fullName evidence="2">Uncharacterized protein</fullName>
    </submittedName>
</protein>
<feature type="compositionally biased region" description="Basic and acidic residues" evidence="1">
    <location>
        <begin position="1"/>
        <end position="10"/>
    </location>
</feature>
<sequence length="311" mass="31163">MMDAERKADKTSASTSKVEPAVKGSKPSAAVPTGGGSAPAYAGADGMHVTQPIPVPASVMPYYGQYAAMYTMPPGATPIGFSMQQPQNGSTPPMWMPGMVSTPPQSGTPSQSMPAQPYMAPYGAGTQPLMYMPMSYSYPPYMPAQSPAAMGASFPGQQAKPPGQGATPPYSAPAGAAAAAAAPAHQHSTPAEPAIISPSSIPSSASPNTTVATNAAAATPAVPAVTPVEYVVMPLMPNTNLPPGDPFCPAGVTVSSQYAVSTLPTRTSAVPDRALTNGIHRPTSSALPTTKSEPTPPSATVTSSAGVPAAA</sequence>
<accession>A0A0N1PCA0</accession>
<dbReference type="Proteomes" id="UP000038009">
    <property type="component" value="Unassembled WGS sequence"/>
</dbReference>
<evidence type="ECO:0000313" key="2">
    <source>
        <dbReference type="EMBL" id="KPI87722.1"/>
    </source>
</evidence>
<dbReference type="VEuPathDB" id="TriTrypDB:Lsey_0076_0180"/>
<feature type="compositionally biased region" description="Polar residues" evidence="1">
    <location>
        <begin position="282"/>
        <end position="305"/>
    </location>
</feature>
<gene>
    <name evidence="2" type="ORF">ABL78_3195</name>
</gene>
<feature type="region of interest" description="Disordered" evidence="1">
    <location>
        <begin position="150"/>
        <end position="209"/>
    </location>
</feature>
<proteinExistence type="predicted"/>
<reference evidence="2 3" key="1">
    <citation type="journal article" date="2015" name="PLoS Pathog.">
        <title>Leptomonas seymouri: Adaptations to the Dixenous Life Cycle Analyzed by Genome Sequencing, Transcriptome Profiling and Co-infection with Leishmania donovani.</title>
        <authorList>
            <person name="Kraeva N."/>
            <person name="Butenko A."/>
            <person name="Hlavacova J."/>
            <person name="Kostygov A."/>
            <person name="Myskova J."/>
            <person name="Grybchuk D."/>
            <person name="Lestinova T."/>
            <person name="Votypka J."/>
            <person name="Volf P."/>
            <person name="Opperdoes F."/>
            <person name="Flegontov P."/>
            <person name="Lukes J."/>
            <person name="Yurchenko V."/>
        </authorList>
    </citation>
    <scope>NUCLEOTIDE SEQUENCE [LARGE SCALE GENOMIC DNA]</scope>
    <source>
        <strain evidence="2 3">ATCC 30220</strain>
    </source>
</reference>
<keyword evidence="3" id="KW-1185">Reference proteome</keyword>
<feature type="region of interest" description="Disordered" evidence="1">
    <location>
        <begin position="1"/>
        <end position="35"/>
    </location>
</feature>
<dbReference type="OMA" id="DPFCPAG"/>